<dbReference type="SUPFAM" id="SSF55486">
    <property type="entry name" value="Metalloproteases ('zincins'), catalytic domain"/>
    <property type="match status" value="1"/>
</dbReference>
<keyword evidence="2 7" id="KW-0540">Nuclease</keyword>
<name>A0A562SP31_9BACT</name>
<dbReference type="PANTHER" id="PTHR46986:SF1">
    <property type="entry name" value="ENDORIBONUCLEASE YBEY, CHLOROPLASTIC"/>
    <property type="match status" value="1"/>
</dbReference>
<dbReference type="RefSeq" id="WP_144885074.1">
    <property type="nucleotide sequence ID" value="NZ_VLLE01000003.1"/>
</dbReference>
<comment type="function">
    <text evidence="7">Single strand-specific metallo-endoribonuclease involved in late-stage 70S ribosome quality control and in maturation of the 3' terminus of the 16S rRNA.</text>
</comment>
<evidence type="ECO:0000256" key="7">
    <source>
        <dbReference type="HAMAP-Rule" id="MF_00009"/>
    </source>
</evidence>
<dbReference type="AlphaFoldDB" id="A0A562SP31"/>
<evidence type="ECO:0000256" key="2">
    <source>
        <dbReference type="ARBA" id="ARBA00022722"/>
    </source>
</evidence>
<dbReference type="GO" id="GO:0006364">
    <property type="term" value="P:rRNA processing"/>
    <property type="evidence" value="ECO:0007669"/>
    <property type="project" value="UniProtKB-UniRule"/>
</dbReference>
<keyword evidence="5 7" id="KW-0378">Hydrolase</keyword>
<dbReference type="Gene3D" id="3.40.390.30">
    <property type="entry name" value="Metalloproteases ('zincins'), catalytic domain"/>
    <property type="match status" value="1"/>
</dbReference>
<evidence type="ECO:0000256" key="3">
    <source>
        <dbReference type="ARBA" id="ARBA00022723"/>
    </source>
</evidence>
<dbReference type="HAMAP" id="MF_00009">
    <property type="entry name" value="Endoribonucl_YbeY"/>
    <property type="match status" value="1"/>
</dbReference>
<dbReference type="PANTHER" id="PTHR46986">
    <property type="entry name" value="ENDORIBONUCLEASE YBEY, CHLOROPLASTIC"/>
    <property type="match status" value="1"/>
</dbReference>
<dbReference type="GO" id="GO:0005737">
    <property type="term" value="C:cytoplasm"/>
    <property type="evidence" value="ECO:0007669"/>
    <property type="project" value="UniProtKB-SubCell"/>
</dbReference>
<dbReference type="EMBL" id="VLLE01000003">
    <property type="protein sequence ID" value="TWI82988.1"/>
    <property type="molecule type" value="Genomic_DNA"/>
</dbReference>
<gene>
    <name evidence="7" type="primary">ybeY</name>
    <name evidence="8" type="ORF">IQ13_1093</name>
</gene>
<dbReference type="Proteomes" id="UP000316167">
    <property type="component" value="Unassembled WGS sequence"/>
</dbReference>
<evidence type="ECO:0000256" key="4">
    <source>
        <dbReference type="ARBA" id="ARBA00022759"/>
    </source>
</evidence>
<dbReference type="GO" id="GO:0008270">
    <property type="term" value="F:zinc ion binding"/>
    <property type="evidence" value="ECO:0007669"/>
    <property type="project" value="UniProtKB-UniRule"/>
</dbReference>
<feature type="binding site" evidence="7">
    <location>
        <position position="115"/>
    </location>
    <ligand>
        <name>Zn(2+)</name>
        <dbReference type="ChEBI" id="CHEBI:29105"/>
        <note>catalytic</note>
    </ligand>
</feature>
<dbReference type="GO" id="GO:0004521">
    <property type="term" value="F:RNA endonuclease activity"/>
    <property type="evidence" value="ECO:0007669"/>
    <property type="project" value="UniProtKB-UniRule"/>
</dbReference>
<keyword evidence="3 7" id="KW-0479">Metal-binding</keyword>
<dbReference type="Pfam" id="PF02130">
    <property type="entry name" value="YbeY"/>
    <property type="match status" value="1"/>
</dbReference>
<reference evidence="8 9" key="1">
    <citation type="journal article" date="2015" name="Stand. Genomic Sci.">
        <title>Genomic Encyclopedia of Bacterial and Archaeal Type Strains, Phase III: the genomes of soil and plant-associated and newly described type strains.</title>
        <authorList>
            <person name="Whitman W.B."/>
            <person name="Woyke T."/>
            <person name="Klenk H.P."/>
            <person name="Zhou Y."/>
            <person name="Lilburn T.G."/>
            <person name="Beck B.J."/>
            <person name="De Vos P."/>
            <person name="Vandamme P."/>
            <person name="Eisen J.A."/>
            <person name="Garrity G."/>
            <person name="Hugenholtz P."/>
            <person name="Kyrpides N.C."/>
        </authorList>
    </citation>
    <scope>NUCLEOTIDE SEQUENCE [LARGE SCALE GENOMIC DNA]</scope>
    <source>
        <strain evidence="8 9">CGMCC 1.7271</strain>
    </source>
</reference>
<keyword evidence="6 7" id="KW-0862">Zinc</keyword>
<dbReference type="InterPro" id="IPR002036">
    <property type="entry name" value="YbeY"/>
</dbReference>
<evidence type="ECO:0000313" key="8">
    <source>
        <dbReference type="EMBL" id="TWI82988.1"/>
    </source>
</evidence>
<evidence type="ECO:0000256" key="6">
    <source>
        <dbReference type="ARBA" id="ARBA00022833"/>
    </source>
</evidence>
<evidence type="ECO:0000256" key="5">
    <source>
        <dbReference type="ARBA" id="ARBA00022801"/>
    </source>
</evidence>
<evidence type="ECO:0000313" key="9">
    <source>
        <dbReference type="Proteomes" id="UP000316167"/>
    </source>
</evidence>
<dbReference type="PROSITE" id="PS01306">
    <property type="entry name" value="UPF0054"/>
    <property type="match status" value="1"/>
</dbReference>
<comment type="caution">
    <text evidence="8">The sequence shown here is derived from an EMBL/GenBank/DDBJ whole genome shotgun (WGS) entry which is preliminary data.</text>
</comment>
<dbReference type="EC" id="3.1.-.-" evidence="7"/>
<comment type="similarity">
    <text evidence="1 7">Belongs to the endoribonuclease YbeY family.</text>
</comment>
<accession>A0A562SP31</accession>
<dbReference type="OrthoDB" id="9811984at2"/>
<dbReference type="NCBIfam" id="TIGR00043">
    <property type="entry name" value="rRNA maturation RNase YbeY"/>
    <property type="match status" value="1"/>
</dbReference>
<sequence length="143" mass="16944">MAANCVNFFYQDIRFSFTKRNALKYAIAMLFKKEGCMLRSLNVIFCTDDALLVINRDFLNHDYYTDIITFPINKDKSGLEAELYISIDRVKENAKEGKVSFKEELHRVIFHGCLHLVGYNDKSSQQIKKMREREDHYLRLYLQ</sequence>
<feature type="binding site" evidence="7">
    <location>
        <position position="121"/>
    </location>
    <ligand>
        <name>Zn(2+)</name>
        <dbReference type="ChEBI" id="CHEBI:29105"/>
        <note>catalytic</note>
    </ligand>
</feature>
<comment type="cofactor">
    <cofactor evidence="7">
        <name>Zn(2+)</name>
        <dbReference type="ChEBI" id="CHEBI:29105"/>
    </cofactor>
    <text evidence="7">Binds 1 zinc ion.</text>
</comment>
<comment type="subcellular location">
    <subcellularLocation>
        <location evidence="7">Cytoplasm</location>
    </subcellularLocation>
</comment>
<evidence type="ECO:0000256" key="1">
    <source>
        <dbReference type="ARBA" id="ARBA00010875"/>
    </source>
</evidence>
<proteinExistence type="inferred from homology"/>
<dbReference type="GO" id="GO:0004222">
    <property type="term" value="F:metalloendopeptidase activity"/>
    <property type="evidence" value="ECO:0007669"/>
    <property type="project" value="InterPro"/>
</dbReference>
<keyword evidence="7" id="KW-0690">Ribosome biogenesis</keyword>
<feature type="binding site" evidence="7">
    <location>
        <position position="111"/>
    </location>
    <ligand>
        <name>Zn(2+)</name>
        <dbReference type="ChEBI" id="CHEBI:29105"/>
        <note>catalytic</note>
    </ligand>
</feature>
<keyword evidence="7" id="KW-0963">Cytoplasm</keyword>
<dbReference type="InterPro" id="IPR020549">
    <property type="entry name" value="YbeY_CS"/>
</dbReference>
<organism evidence="8 9">
    <name type="scientific">Lacibacter cauensis</name>
    <dbReference type="NCBI Taxonomy" id="510947"/>
    <lineage>
        <taxon>Bacteria</taxon>
        <taxon>Pseudomonadati</taxon>
        <taxon>Bacteroidota</taxon>
        <taxon>Chitinophagia</taxon>
        <taxon>Chitinophagales</taxon>
        <taxon>Chitinophagaceae</taxon>
        <taxon>Lacibacter</taxon>
    </lineage>
</organism>
<keyword evidence="7" id="KW-0698">rRNA processing</keyword>
<protein>
    <recommendedName>
        <fullName evidence="7">Endoribonuclease YbeY</fullName>
        <ecNumber evidence="7">3.1.-.-</ecNumber>
    </recommendedName>
</protein>
<dbReference type="InterPro" id="IPR023091">
    <property type="entry name" value="MetalPrtase_cat_dom_sf_prd"/>
</dbReference>
<keyword evidence="9" id="KW-1185">Reference proteome</keyword>
<keyword evidence="4 7" id="KW-0255">Endonuclease</keyword>